<dbReference type="PANTHER" id="PTHR34070">
    <property type="entry name" value="ARMADILLO-TYPE FOLD"/>
    <property type="match status" value="1"/>
</dbReference>
<dbReference type="Pfam" id="PF08713">
    <property type="entry name" value="DNA_alkylation"/>
    <property type="match status" value="1"/>
</dbReference>
<accession>A0A0G1RIG1</accession>
<reference evidence="1 2" key="1">
    <citation type="journal article" date="2015" name="Nature">
        <title>rRNA introns, odd ribosomes, and small enigmatic genomes across a large radiation of phyla.</title>
        <authorList>
            <person name="Brown C.T."/>
            <person name="Hug L.A."/>
            <person name="Thomas B.C."/>
            <person name="Sharon I."/>
            <person name="Castelle C.J."/>
            <person name="Singh A."/>
            <person name="Wilkins M.J."/>
            <person name="Williams K.H."/>
            <person name="Banfield J.F."/>
        </authorList>
    </citation>
    <scope>NUCLEOTIDE SEQUENCE [LARGE SCALE GENOMIC DNA]</scope>
</reference>
<dbReference type="AlphaFoldDB" id="A0A0G1RIG1"/>
<proteinExistence type="predicted"/>
<evidence type="ECO:0000313" key="2">
    <source>
        <dbReference type="Proteomes" id="UP000034607"/>
    </source>
</evidence>
<dbReference type="InterPro" id="IPR014825">
    <property type="entry name" value="DNA_alkylation"/>
</dbReference>
<organism evidence="1 2">
    <name type="scientific">Candidatus Amesbacteria bacterium GW2011_GWA2_47_11</name>
    <dbReference type="NCBI Taxonomy" id="1618357"/>
    <lineage>
        <taxon>Bacteria</taxon>
        <taxon>Candidatus Amesiibacteriota</taxon>
    </lineage>
</organism>
<dbReference type="PATRIC" id="fig|1618357.3.peg.125"/>
<gene>
    <name evidence="1" type="ORF">UX78_C0002G0037</name>
</gene>
<dbReference type="Proteomes" id="UP000034607">
    <property type="component" value="Unassembled WGS sequence"/>
</dbReference>
<dbReference type="Gene3D" id="1.25.10.90">
    <property type="match status" value="1"/>
</dbReference>
<protein>
    <submittedName>
        <fullName evidence="1">Alkylation repair enzyme protein</fullName>
    </submittedName>
</protein>
<dbReference type="EMBL" id="LCNM01000002">
    <property type="protein sequence ID" value="KKU56857.1"/>
    <property type="molecule type" value="Genomic_DNA"/>
</dbReference>
<evidence type="ECO:0000313" key="1">
    <source>
        <dbReference type="EMBL" id="KKU56857.1"/>
    </source>
</evidence>
<dbReference type="PANTHER" id="PTHR34070:SF1">
    <property type="entry name" value="DNA ALKYLATION REPAIR PROTEIN"/>
    <property type="match status" value="1"/>
</dbReference>
<sequence length="234" mass="27042">MIGNIKKEIRRLADPKRAKTSAWFFKTGPGQYGEGDIFLGLTVPQSRVLARKYKNLPLSQIQTLLKSKFHEERLIALLILVHQFANNPKAIYDFYLNNTKYINNWDLVDLTAPKIVGEFIMDHPSDILFKLVKSDNLWERRIAILSTFAFIYKGRPEPTLQISKLLLSDKHDLIHKAVGWMLREVGKRCSQKTLTDFLDLNLNLLPRTTLRYAIERLPPPLSQKYLIGSKIKPV</sequence>
<dbReference type="InterPro" id="IPR016024">
    <property type="entry name" value="ARM-type_fold"/>
</dbReference>
<name>A0A0G1RIG1_9BACT</name>
<dbReference type="CDD" id="cd06561">
    <property type="entry name" value="AlkD_like"/>
    <property type="match status" value="1"/>
</dbReference>
<dbReference type="SUPFAM" id="SSF48371">
    <property type="entry name" value="ARM repeat"/>
    <property type="match status" value="1"/>
</dbReference>
<comment type="caution">
    <text evidence="1">The sequence shown here is derived from an EMBL/GenBank/DDBJ whole genome shotgun (WGS) entry which is preliminary data.</text>
</comment>